<organism evidence="1">
    <name type="scientific">Lepeophtheirus salmonis</name>
    <name type="common">Salmon louse</name>
    <name type="synonym">Caligus salmonis</name>
    <dbReference type="NCBI Taxonomy" id="72036"/>
    <lineage>
        <taxon>Eukaryota</taxon>
        <taxon>Metazoa</taxon>
        <taxon>Ecdysozoa</taxon>
        <taxon>Arthropoda</taxon>
        <taxon>Crustacea</taxon>
        <taxon>Multicrustacea</taxon>
        <taxon>Hexanauplia</taxon>
        <taxon>Copepoda</taxon>
        <taxon>Siphonostomatoida</taxon>
        <taxon>Caligidae</taxon>
        <taxon>Lepeophtheirus</taxon>
    </lineage>
</organism>
<dbReference type="EMBL" id="HACA01031711">
    <property type="protein sequence ID" value="CDW49072.1"/>
    <property type="molecule type" value="Transcribed_RNA"/>
</dbReference>
<accession>A0A0K2VFW3</accession>
<name>A0A0K2VFW3_LEPSM</name>
<sequence length="44" mass="5384">MHFQKDNIHLDTLFLQDNPLHLQQNMHKKLLQLLNYFSTFCKQV</sequence>
<evidence type="ECO:0000313" key="1">
    <source>
        <dbReference type="EMBL" id="CDW49072.1"/>
    </source>
</evidence>
<reference evidence="1" key="1">
    <citation type="submission" date="2014-05" db="EMBL/GenBank/DDBJ databases">
        <authorList>
            <person name="Chronopoulou M."/>
        </authorList>
    </citation>
    <scope>NUCLEOTIDE SEQUENCE</scope>
    <source>
        <tissue evidence="1">Whole organism</tissue>
    </source>
</reference>
<proteinExistence type="predicted"/>
<dbReference type="AlphaFoldDB" id="A0A0K2VFW3"/>
<protein>
    <submittedName>
        <fullName evidence="1">Uncharacterized protein</fullName>
    </submittedName>
</protein>